<dbReference type="InterPro" id="IPR016181">
    <property type="entry name" value="Acyl_CoA_acyltransferase"/>
</dbReference>
<evidence type="ECO:0000259" key="2">
    <source>
        <dbReference type="SMART" id="SM01006"/>
    </source>
</evidence>
<comment type="pathway">
    <text evidence="1">Siderophore biosynthesis.</text>
</comment>
<dbReference type="PANTHER" id="PTHR31438:SF1">
    <property type="entry name" value="LYSINE N-ACYLTRANSFERASE C17G9.06C-RELATED"/>
    <property type="match status" value="1"/>
</dbReference>
<dbReference type="SMART" id="SM01006">
    <property type="entry name" value="AlcB"/>
    <property type="match status" value="1"/>
</dbReference>
<reference evidence="3 4" key="1">
    <citation type="submission" date="2018-10" db="EMBL/GenBank/DDBJ databases">
        <title>The complete genome of Acinetobacter wuhouensis strain WCHAW010062.</title>
        <authorList>
            <person name="Hu Y."/>
            <person name="Long H."/>
            <person name="Feng Y."/>
            <person name="Zong Z."/>
        </authorList>
    </citation>
    <scope>NUCLEOTIDE SEQUENCE [LARGE SCALE GENOMIC DNA]</scope>
    <source>
        <strain evidence="3 4">WCHAW010062</strain>
    </source>
</reference>
<dbReference type="Pfam" id="PF13523">
    <property type="entry name" value="Acetyltransf_8"/>
    <property type="match status" value="1"/>
</dbReference>
<dbReference type="Proteomes" id="UP000279962">
    <property type="component" value="Chromosome"/>
</dbReference>
<sequence>MKTLSQQLPDFYEYYENETQFYLRQMQYPEDMAMVHRWMHEPHVIPQWLLNKPETDLKVYYEKMLSDDHHRILIVGVDGQDVGYTEIYEGKRDRLGRYYDGHELDLGWHLLFGEKSAFGKGYLRAVMRLLSFYIFESAESLKIVGEPDSKVKPYAAVVEELCYEAQGIIPMPEKDAMLYYCFRDTFYSKFGHYLIESTKYLDTVQKGGAKQTQHERDTTKQVETSL</sequence>
<dbReference type="SUPFAM" id="SSF55729">
    <property type="entry name" value="Acyl-CoA N-acyltransferases (Nat)"/>
    <property type="match status" value="1"/>
</dbReference>
<proteinExistence type="predicted"/>
<dbReference type="RefSeq" id="WP_087551911.1">
    <property type="nucleotide sequence ID" value="NZ_CP033133.1"/>
</dbReference>
<organism evidence="3 4">
    <name type="scientific">Acinetobacter wuhouensis</name>
    <dbReference type="NCBI Taxonomy" id="1879050"/>
    <lineage>
        <taxon>Bacteria</taxon>
        <taxon>Pseudomonadati</taxon>
        <taxon>Pseudomonadota</taxon>
        <taxon>Gammaproteobacteria</taxon>
        <taxon>Moraxellales</taxon>
        <taxon>Moraxellaceae</taxon>
        <taxon>Acinetobacter</taxon>
    </lineage>
</organism>
<keyword evidence="3" id="KW-0808">Transferase</keyword>
<dbReference type="GO" id="GO:0016410">
    <property type="term" value="F:N-acyltransferase activity"/>
    <property type="evidence" value="ECO:0007669"/>
    <property type="project" value="TreeGrafter"/>
</dbReference>
<evidence type="ECO:0000313" key="3">
    <source>
        <dbReference type="EMBL" id="AYO54310.1"/>
    </source>
</evidence>
<dbReference type="AlphaFoldDB" id="A0A3G2T240"/>
<accession>A0A3G2T240</accession>
<gene>
    <name evidence="3" type="ORF">CDG68_11960</name>
</gene>
<name>A0A3G2T240_9GAMM</name>
<protein>
    <submittedName>
        <fullName evidence="3">N-acetyltransferase</fullName>
    </submittedName>
</protein>
<dbReference type="GO" id="GO:0019290">
    <property type="term" value="P:siderophore biosynthetic process"/>
    <property type="evidence" value="ECO:0007669"/>
    <property type="project" value="InterPro"/>
</dbReference>
<evidence type="ECO:0000313" key="4">
    <source>
        <dbReference type="Proteomes" id="UP000279962"/>
    </source>
</evidence>
<dbReference type="PANTHER" id="PTHR31438">
    <property type="entry name" value="LYSINE N-ACYLTRANSFERASE C17G9.06C-RELATED"/>
    <property type="match status" value="1"/>
</dbReference>
<dbReference type="InterPro" id="IPR019432">
    <property type="entry name" value="Acyltransferase_MbtK/IucB-like"/>
</dbReference>
<dbReference type="Gene3D" id="3.40.630.30">
    <property type="match status" value="1"/>
</dbReference>
<dbReference type="EMBL" id="CP033133">
    <property type="protein sequence ID" value="AYO54310.1"/>
    <property type="molecule type" value="Genomic_DNA"/>
</dbReference>
<evidence type="ECO:0000256" key="1">
    <source>
        <dbReference type="ARBA" id="ARBA00004924"/>
    </source>
</evidence>
<feature type="domain" description="Acyltransferase MbtK/IucB-like conserved" evidence="2">
    <location>
        <begin position="24"/>
        <end position="71"/>
    </location>
</feature>